<evidence type="ECO:0000256" key="7">
    <source>
        <dbReference type="ARBA" id="ARBA00023136"/>
    </source>
</evidence>
<evidence type="ECO:0000256" key="9">
    <source>
        <dbReference type="SAM" id="Phobius"/>
    </source>
</evidence>
<keyword evidence="4 9" id="KW-0812">Transmembrane</keyword>
<keyword evidence="7 9" id="KW-0472">Membrane</keyword>
<evidence type="ECO:0000256" key="1">
    <source>
        <dbReference type="ARBA" id="ARBA00004651"/>
    </source>
</evidence>
<dbReference type="PANTHER" id="PTHR33281">
    <property type="entry name" value="UPF0187 PROTEIN YNEE"/>
    <property type="match status" value="1"/>
</dbReference>
<keyword evidence="2" id="KW-0813">Transport</keyword>
<evidence type="ECO:0000313" key="10">
    <source>
        <dbReference type="EMBL" id="CAE7388035.1"/>
    </source>
</evidence>
<feature type="transmembrane region" description="Helical" evidence="9">
    <location>
        <begin position="195"/>
        <end position="225"/>
    </location>
</feature>
<sequence>MSIILKRVKSHLIFNVIFAVSVFILNYFTNLVRPPPVALLSACSTALGLLLVFRTTAAYERWCAGYRCVRETKAHLQQLRRLARLWMTEEDLEWMDGQLATFPAYLGTFLGGGVGARGKSWAMLSELERDPREILVTFGEGVYKHLSSGSGSKGSAMQDRMQGHITGALASIEEMAQIVTVPVSREYSRHTSRFLTVYLLILPFALVELNSLMPLAVMVIAWALLSIEEIGHTLEDPFNSPTQPLNVQAYLEQPLGYEPLMQAQRPFEVLEPKEPREPKEPKDRKEAKERKEQKEQKEQKDPPEANIPTSNEQDANVTTVTDQTAQAGGTEDIPTP</sequence>
<evidence type="ECO:0000256" key="8">
    <source>
        <dbReference type="SAM" id="MobiDB-lite"/>
    </source>
</evidence>
<protein>
    <submittedName>
        <fullName evidence="10">Uncharacterized protein</fullName>
    </submittedName>
</protein>
<feature type="compositionally biased region" description="Polar residues" evidence="8">
    <location>
        <begin position="307"/>
        <end position="327"/>
    </location>
</feature>
<dbReference type="PANTHER" id="PTHR33281:SF19">
    <property type="entry name" value="VOLTAGE-DEPENDENT ANION CHANNEL-FORMING PROTEIN YNEE"/>
    <property type="match status" value="1"/>
</dbReference>
<feature type="region of interest" description="Disordered" evidence="8">
    <location>
        <begin position="268"/>
        <end position="336"/>
    </location>
</feature>
<dbReference type="Pfam" id="PF25539">
    <property type="entry name" value="Bestrophin_2"/>
    <property type="match status" value="1"/>
</dbReference>
<reference evidence="10" key="1">
    <citation type="submission" date="2021-02" db="EMBL/GenBank/DDBJ databases">
        <authorList>
            <person name="Dougan E. K."/>
            <person name="Rhodes N."/>
            <person name="Thang M."/>
            <person name="Chan C."/>
        </authorList>
    </citation>
    <scope>NUCLEOTIDE SEQUENCE</scope>
</reference>
<dbReference type="AlphaFoldDB" id="A0A812QD27"/>
<evidence type="ECO:0000256" key="6">
    <source>
        <dbReference type="ARBA" id="ARBA00023065"/>
    </source>
</evidence>
<comment type="subcellular location">
    <subcellularLocation>
        <location evidence="1">Cell membrane</location>
        <topology evidence="1">Multi-pass membrane protein</topology>
    </subcellularLocation>
</comment>
<evidence type="ECO:0000256" key="2">
    <source>
        <dbReference type="ARBA" id="ARBA00022448"/>
    </source>
</evidence>
<feature type="transmembrane region" description="Helical" evidence="9">
    <location>
        <begin position="12"/>
        <end position="29"/>
    </location>
</feature>
<dbReference type="Proteomes" id="UP000649617">
    <property type="component" value="Unassembled WGS sequence"/>
</dbReference>
<feature type="transmembrane region" description="Helical" evidence="9">
    <location>
        <begin position="35"/>
        <end position="53"/>
    </location>
</feature>
<organism evidence="10 11">
    <name type="scientific">Symbiodinium pilosum</name>
    <name type="common">Dinoflagellate</name>
    <dbReference type="NCBI Taxonomy" id="2952"/>
    <lineage>
        <taxon>Eukaryota</taxon>
        <taxon>Sar</taxon>
        <taxon>Alveolata</taxon>
        <taxon>Dinophyceae</taxon>
        <taxon>Suessiales</taxon>
        <taxon>Symbiodiniaceae</taxon>
        <taxon>Symbiodinium</taxon>
    </lineage>
</organism>
<feature type="compositionally biased region" description="Basic and acidic residues" evidence="8">
    <location>
        <begin position="268"/>
        <end position="303"/>
    </location>
</feature>
<proteinExistence type="predicted"/>
<dbReference type="GO" id="GO:0005886">
    <property type="term" value="C:plasma membrane"/>
    <property type="evidence" value="ECO:0007669"/>
    <property type="project" value="UniProtKB-SubCell"/>
</dbReference>
<evidence type="ECO:0000256" key="4">
    <source>
        <dbReference type="ARBA" id="ARBA00022692"/>
    </source>
</evidence>
<accession>A0A812QD27</accession>
<comment type="caution">
    <text evidence="10">The sequence shown here is derived from an EMBL/GenBank/DDBJ whole genome shotgun (WGS) entry which is preliminary data.</text>
</comment>
<dbReference type="InterPro" id="IPR044669">
    <property type="entry name" value="YneE/VCCN1/2-like"/>
</dbReference>
<keyword evidence="5 9" id="KW-1133">Transmembrane helix</keyword>
<name>A0A812QD27_SYMPI</name>
<gene>
    <name evidence="10" type="ORF">SPIL2461_LOCUS9506</name>
</gene>
<evidence type="ECO:0000313" key="11">
    <source>
        <dbReference type="Proteomes" id="UP000649617"/>
    </source>
</evidence>
<evidence type="ECO:0000256" key="3">
    <source>
        <dbReference type="ARBA" id="ARBA00022475"/>
    </source>
</evidence>
<dbReference type="EMBL" id="CAJNIZ010016624">
    <property type="protein sequence ID" value="CAE7388035.1"/>
    <property type="molecule type" value="Genomic_DNA"/>
</dbReference>
<dbReference type="GO" id="GO:0005254">
    <property type="term" value="F:chloride channel activity"/>
    <property type="evidence" value="ECO:0007669"/>
    <property type="project" value="InterPro"/>
</dbReference>
<keyword evidence="11" id="KW-1185">Reference proteome</keyword>
<keyword evidence="3" id="KW-1003">Cell membrane</keyword>
<keyword evidence="6" id="KW-0406">Ion transport</keyword>
<dbReference type="OrthoDB" id="1368at2759"/>
<evidence type="ECO:0000256" key="5">
    <source>
        <dbReference type="ARBA" id="ARBA00022989"/>
    </source>
</evidence>